<protein>
    <submittedName>
        <fullName evidence="2">Uncharacterized protein</fullName>
    </submittedName>
</protein>
<keyword evidence="1" id="KW-0812">Transmembrane</keyword>
<proteinExistence type="predicted"/>
<feature type="transmembrane region" description="Helical" evidence="1">
    <location>
        <begin position="34"/>
        <end position="53"/>
    </location>
</feature>
<keyword evidence="1" id="KW-1133">Transmembrane helix</keyword>
<evidence type="ECO:0000313" key="2">
    <source>
        <dbReference type="EMBL" id="KAK2738663.1"/>
    </source>
</evidence>
<reference evidence="2" key="1">
    <citation type="submission" date="2023-02" db="EMBL/GenBank/DDBJ databases">
        <title>Colletotrichum kahawae CIFC_Que2 genome sequencing and assembly.</title>
        <authorList>
            <person name="Baroncelli R."/>
        </authorList>
    </citation>
    <scope>NUCLEOTIDE SEQUENCE</scope>
    <source>
        <strain evidence="2">CIFC_Que2</strain>
    </source>
</reference>
<accession>A0AAD9Y4J7</accession>
<keyword evidence="1" id="KW-0472">Membrane</keyword>
<sequence length="59" mass="6690">MSVGGITFQLKLIVAVITATFATQERRHAWASPASLVCLLLWIIITTGLFFYYRAFLLR</sequence>
<comment type="caution">
    <text evidence="2">The sequence shown here is derived from an EMBL/GenBank/DDBJ whole genome shotgun (WGS) entry which is preliminary data.</text>
</comment>
<dbReference type="AlphaFoldDB" id="A0AAD9Y4J7"/>
<feature type="transmembrane region" description="Helical" evidence="1">
    <location>
        <begin position="6"/>
        <end position="22"/>
    </location>
</feature>
<dbReference type="EMBL" id="VYYT01000378">
    <property type="protein sequence ID" value="KAK2738663.1"/>
    <property type="molecule type" value="Genomic_DNA"/>
</dbReference>
<gene>
    <name evidence="2" type="ORF">CKAH01_07353</name>
</gene>
<evidence type="ECO:0000313" key="3">
    <source>
        <dbReference type="Proteomes" id="UP001281614"/>
    </source>
</evidence>
<dbReference type="Proteomes" id="UP001281614">
    <property type="component" value="Unassembled WGS sequence"/>
</dbReference>
<evidence type="ECO:0000256" key="1">
    <source>
        <dbReference type="SAM" id="Phobius"/>
    </source>
</evidence>
<name>A0AAD9Y4J7_COLKA</name>
<organism evidence="2 3">
    <name type="scientific">Colletotrichum kahawae</name>
    <name type="common">Coffee berry disease fungus</name>
    <dbReference type="NCBI Taxonomy" id="34407"/>
    <lineage>
        <taxon>Eukaryota</taxon>
        <taxon>Fungi</taxon>
        <taxon>Dikarya</taxon>
        <taxon>Ascomycota</taxon>
        <taxon>Pezizomycotina</taxon>
        <taxon>Sordariomycetes</taxon>
        <taxon>Hypocreomycetidae</taxon>
        <taxon>Glomerellales</taxon>
        <taxon>Glomerellaceae</taxon>
        <taxon>Colletotrichum</taxon>
        <taxon>Colletotrichum gloeosporioides species complex</taxon>
    </lineage>
</organism>
<keyword evidence="3" id="KW-1185">Reference proteome</keyword>